<keyword evidence="8" id="KW-1185">Reference proteome</keyword>
<dbReference type="PANTHER" id="PTHR43525:SF2">
    <property type="entry name" value="CYSTATHIONINE BETA-LYASE-RELATED"/>
    <property type="match status" value="1"/>
</dbReference>
<keyword evidence="3" id="KW-0663">Pyridoxal phosphate</keyword>
<sequence>MAIITLTPDEMRARNTLKWTRYAPDVLPLWVAEMDIRTCPAVQDAIASAVGRQTYGYPSGDSRLAEATADWCARRYAWQVDPGLVHAVPDVLVGVRAAIDHFTTPGSPIVLPVPAYMPFFDVLDVCGRRGVFTSMLVEDCPDGGTAHRFDLAAIEAAFAAGAGGIILCNPYNPLGAVFPAWHLAEVCELAARYGARVVSDEIHAPLVYGRRHIPTASVSRAAAEVTVTVLASSKGFNTPGLKCAQVVLSNDADARRWSQVHRMRYEGVSTLGVEASVAAYRDGAEWLDELLVFLAGNRDHLARTLPEVVPGLRWAPPQATFLAWLDFSGVAALGGADPSAWLLERAKVFLNPGPAFGPGGQHHARLNFGTSRDILEEFVSRLGGAVGSR</sequence>
<dbReference type="CDD" id="cd00609">
    <property type="entry name" value="AAT_like"/>
    <property type="match status" value="1"/>
</dbReference>
<dbReference type="SUPFAM" id="SSF53383">
    <property type="entry name" value="PLP-dependent transferases"/>
    <property type="match status" value="1"/>
</dbReference>
<dbReference type="Proteomes" id="UP000008495">
    <property type="component" value="Unassembled WGS sequence"/>
</dbReference>
<dbReference type="InterPro" id="IPR004839">
    <property type="entry name" value="Aminotransferase_I/II_large"/>
</dbReference>
<gene>
    <name evidence="7" type="ORF">AUCHE_16_01320</name>
</gene>
<dbReference type="STRING" id="100225.SAMN05421595_2366"/>
<dbReference type="EMBL" id="BAGZ01000016">
    <property type="protein sequence ID" value="GAB78712.1"/>
    <property type="molecule type" value="Genomic_DNA"/>
</dbReference>
<dbReference type="InterPro" id="IPR015421">
    <property type="entry name" value="PyrdxlP-dep_Trfase_major"/>
</dbReference>
<dbReference type="Gene3D" id="3.90.1150.10">
    <property type="entry name" value="Aspartate Aminotransferase, domain 1"/>
    <property type="match status" value="1"/>
</dbReference>
<protein>
    <recommendedName>
        <fullName evidence="2">cysteine-S-conjugate beta-lyase</fullName>
        <ecNumber evidence="2">4.4.1.13</ecNumber>
    </recommendedName>
</protein>
<accession>K6WA49</accession>
<dbReference type="InterPro" id="IPR015422">
    <property type="entry name" value="PyrdxlP-dep_Trfase_small"/>
</dbReference>
<dbReference type="Gene3D" id="3.40.640.10">
    <property type="entry name" value="Type I PLP-dependent aspartate aminotransferase-like (Major domain)"/>
    <property type="match status" value="1"/>
</dbReference>
<dbReference type="Pfam" id="PF00155">
    <property type="entry name" value="Aminotran_1_2"/>
    <property type="match status" value="1"/>
</dbReference>
<evidence type="ECO:0000259" key="6">
    <source>
        <dbReference type="Pfam" id="PF00155"/>
    </source>
</evidence>
<keyword evidence="4" id="KW-0456">Lyase</keyword>
<comment type="caution">
    <text evidence="7">The sequence shown here is derived from an EMBL/GenBank/DDBJ whole genome shotgun (WGS) entry which is preliminary data.</text>
</comment>
<evidence type="ECO:0000313" key="8">
    <source>
        <dbReference type="Proteomes" id="UP000008495"/>
    </source>
</evidence>
<dbReference type="InterPro" id="IPR015424">
    <property type="entry name" value="PyrdxlP-dep_Trfase"/>
</dbReference>
<dbReference type="InterPro" id="IPR051798">
    <property type="entry name" value="Class-II_PLP-Dep_Aminotrans"/>
</dbReference>
<dbReference type="GO" id="GO:0030170">
    <property type="term" value="F:pyridoxal phosphate binding"/>
    <property type="evidence" value="ECO:0007669"/>
    <property type="project" value="InterPro"/>
</dbReference>
<evidence type="ECO:0000256" key="5">
    <source>
        <dbReference type="ARBA" id="ARBA00037974"/>
    </source>
</evidence>
<comment type="cofactor">
    <cofactor evidence="1">
        <name>pyridoxal 5'-phosphate</name>
        <dbReference type="ChEBI" id="CHEBI:597326"/>
    </cofactor>
</comment>
<name>K6WA49_9MICO</name>
<dbReference type="PANTHER" id="PTHR43525">
    <property type="entry name" value="PROTEIN MALY"/>
    <property type="match status" value="1"/>
</dbReference>
<evidence type="ECO:0000256" key="2">
    <source>
        <dbReference type="ARBA" id="ARBA00012224"/>
    </source>
</evidence>
<organism evidence="7 8">
    <name type="scientific">Austwickia chelonae NBRC 105200</name>
    <dbReference type="NCBI Taxonomy" id="1184607"/>
    <lineage>
        <taxon>Bacteria</taxon>
        <taxon>Bacillati</taxon>
        <taxon>Actinomycetota</taxon>
        <taxon>Actinomycetes</taxon>
        <taxon>Micrococcales</taxon>
        <taxon>Dermatophilaceae</taxon>
        <taxon>Austwickia</taxon>
    </lineage>
</organism>
<evidence type="ECO:0000256" key="4">
    <source>
        <dbReference type="ARBA" id="ARBA00023239"/>
    </source>
</evidence>
<evidence type="ECO:0000256" key="1">
    <source>
        <dbReference type="ARBA" id="ARBA00001933"/>
    </source>
</evidence>
<comment type="similarity">
    <text evidence="5">Belongs to the class-II pyridoxal-phosphate-dependent aminotransferase family. MalY/PatB cystathionine beta-lyase subfamily.</text>
</comment>
<dbReference type="GO" id="GO:0008483">
    <property type="term" value="F:transaminase activity"/>
    <property type="evidence" value="ECO:0007669"/>
    <property type="project" value="UniProtKB-KW"/>
</dbReference>
<dbReference type="EC" id="4.4.1.13" evidence="2"/>
<evidence type="ECO:0000256" key="3">
    <source>
        <dbReference type="ARBA" id="ARBA00022898"/>
    </source>
</evidence>
<feature type="domain" description="Aminotransferase class I/classII large" evidence="6">
    <location>
        <begin position="35"/>
        <end position="382"/>
    </location>
</feature>
<dbReference type="RefSeq" id="WP_006503469.1">
    <property type="nucleotide sequence ID" value="NZ_BAGZ01000016.1"/>
</dbReference>
<dbReference type="eggNOG" id="COG1168">
    <property type="taxonomic scope" value="Bacteria"/>
</dbReference>
<proteinExistence type="inferred from homology"/>
<dbReference type="OrthoDB" id="3224382at2"/>
<keyword evidence="7" id="KW-0808">Transferase</keyword>
<evidence type="ECO:0000313" key="7">
    <source>
        <dbReference type="EMBL" id="GAB78712.1"/>
    </source>
</evidence>
<reference evidence="7 8" key="1">
    <citation type="submission" date="2012-08" db="EMBL/GenBank/DDBJ databases">
        <title>Whole genome shotgun sequence of Austwickia chelonae NBRC 105200.</title>
        <authorList>
            <person name="Yoshida I."/>
            <person name="Hosoyama A."/>
            <person name="Tsuchikane K."/>
            <person name="Katsumata H."/>
            <person name="Ando Y."/>
            <person name="Ohji S."/>
            <person name="Hamada M."/>
            <person name="Tamura T."/>
            <person name="Yamazoe A."/>
            <person name="Yamazaki S."/>
            <person name="Fujita N."/>
        </authorList>
    </citation>
    <scope>NUCLEOTIDE SEQUENCE [LARGE SCALE GENOMIC DNA]</scope>
    <source>
        <strain evidence="7 8">NBRC 105200</strain>
    </source>
</reference>
<keyword evidence="7" id="KW-0032">Aminotransferase</keyword>
<dbReference type="AlphaFoldDB" id="K6WA49"/>
<dbReference type="GO" id="GO:0047804">
    <property type="term" value="F:cysteine-S-conjugate beta-lyase activity"/>
    <property type="evidence" value="ECO:0007669"/>
    <property type="project" value="UniProtKB-EC"/>
</dbReference>